<dbReference type="Proteomes" id="UP001359559">
    <property type="component" value="Unassembled WGS sequence"/>
</dbReference>
<reference evidence="2 3" key="1">
    <citation type="submission" date="2024-01" db="EMBL/GenBank/DDBJ databases">
        <title>The genomes of 5 underutilized Papilionoideae crops provide insights into root nodulation and disease resistance.</title>
        <authorList>
            <person name="Yuan L."/>
        </authorList>
    </citation>
    <scope>NUCLEOTIDE SEQUENCE [LARGE SCALE GENOMIC DNA]</scope>
    <source>
        <strain evidence="2">LY-2023</strain>
        <tissue evidence="2">Leaf</tissue>
    </source>
</reference>
<feature type="compositionally biased region" description="Polar residues" evidence="1">
    <location>
        <begin position="25"/>
        <end position="36"/>
    </location>
</feature>
<evidence type="ECO:0000256" key="1">
    <source>
        <dbReference type="SAM" id="MobiDB-lite"/>
    </source>
</evidence>
<feature type="region of interest" description="Disordered" evidence="1">
    <location>
        <begin position="19"/>
        <end position="39"/>
    </location>
</feature>
<gene>
    <name evidence="2" type="ORF">RJT34_14742</name>
</gene>
<evidence type="ECO:0000313" key="3">
    <source>
        <dbReference type="Proteomes" id="UP001359559"/>
    </source>
</evidence>
<organism evidence="2 3">
    <name type="scientific">Clitoria ternatea</name>
    <name type="common">Butterfly pea</name>
    <dbReference type="NCBI Taxonomy" id="43366"/>
    <lineage>
        <taxon>Eukaryota</taxon>
        <taxon>Viridiplantae</taxon>
        <taxon>Streptophyta</taxon>
        <taxon>Embryophyta</taxon>
        <taxon>Tracheophyta</taxon>
        <taxon>Spermatophyta</taxon>
        <taxon>Magnoliopsida</taxon>
        <taxon>eudicotyledons</taxon>
        <taxon>Gunneridae</taxon>
        <taxon>Pentapetalae</taxon>
        <taxon>rosids</taxon>
        <taxon>fabids</taxon>
        <taxon>Fabales</taxon>
        <taxon>Fabaceae</taxon>
        <taxon>Papilionoideae</taxon>
        <taxon>50 kb inversion clade</taxon>
        <taxon>NPAAA clade</taxon>
        <taxon>indigoferoid/millettioid clade</taxon>
        <taxon>Phaseoleae</taxon>
        <taxon>Clitoria</taxon>
    </lineage>
</organism>
<keyword evidence="3" id="KW-1185">Reference proteome</keyword>
<sequence length="166" mass="18465">MMENSNMRLNKETHIDQKDRHVQWRSMSVSSSQGRTHATPDEYDLRLCPVEAEHENKHHQGKLSKTGANFKDSGKGMNDDGFKFGSLCMCLPGFGKAKAVKARKRGIQIDHSMNHPVVSSTFSLESFELDSKGAQGITVQENNEDNSISSYFELPSIMLKCNGDGA</sequence>
<protein>
    <submittedName>
        <fullName evidence="2">Uncharacterized protein</fullName>
    </submittedName>
</protein>
<dbReference type="AlphaFoldDB" id="A0AAN9JQX0"/>
<evidence type="ECO:0000313" key="2">
    <source>
        <dbReference type="EMBL" id="KAK7303825.1"/>
    </source>
</evidence>
<dbReference type="GO" id="GO:0080183">
    <property type="term" value="P:response to photooxidative stress"/>
    <property type="evidence" value="ECO:0007669"/>
    <property type="project" value="InterPro"/>
</dbReference>
<name>A0AAN9JQX0_CLITE</name>
<dbReference type="GO" id="GO:0009535">
    <property type="term" value="C:chloroplast thylakoid membrane"/>
    <property type="evidence" value="ECO:0007669"/>
    <property type="project" value="InterPro"/>
</dbReference>
<dbReference type="EMBL" id="JAYKXN010000003">
    <property type="protein sequence ID" value="KAK7303825.1"/>
    <property type="molecule type" value="Genomic_DNA"/>
</dbReference>
<dbReference type="InterPro" id="IPR040340">
    <property type="entry name" value="CEST/Y3IP1"/>
</dbReference>
<comment type="caution">
    <text evidence="2">The sequence shown here is derived from an EMBL/GenBank/DDBJ whole genome shotgun (WGS) entry which is preliminary data.</text>
</comment>
<proteinExistence type="predicted"/>
<accession>A0AAN9JQX0</accession>
<dbReference type="GO" id="GO:0048564">
    <property type="term" value="P:photosystem I assembly"/>
    <property type="evidence" value="ECO:0007669"/>
    <property type="project" value="InterPro"/>
</dbReference>
<dbReference type="PANTHER" id="PTHR33672">
    <property type="entry name" value="YCF3-INTERACTING PROTEIN 1, CHLOROPLASTIC"/>
    <property type="match status" value="1"/>
</dbReference>
<dbReference type="PANTHER" id="PTHR33672:SF24">
    <property type="entry name" value="OS01G0798600 PROTEIN"/>
    <property type="match status" value="1"/>
</dbReference>